<evidence type="ECO:0000313" key="1">
    <source>
        <dbReference type="EMBL" id="MTE01513.1"/>
    </source>
</evidence>
<accession>A0A6L6HTE6</accession>
<dbReference type="PANTHER" id="PTHR43179:SF7">
    <property type="entry name" value="RHAMNOSYLTRANSFERASE WBBL"/>
    <property type="match status" value="1"/>
</dbReference>
<dbReference type="EMBL" id="WMBT01000010">
    <property type="protein sequence ID" value="MTE01513.1"/>
    <property type="molecule type" value="Genomic_DNA"/>
</dbReference>
<proteinExistence type="predicted"/>
<keyword evidence="2" id="KW-1185">Reference proteome</keyword>
<dbReference type="SUPFAM" id="SSF53448">
    <property type="entry name" value="Nucleotide-diphospho-sugar transferases"/>
    <property type="match status" value="1"/>
</dbReference>
<dbReference type="Proteomes" id="UP000481417">
    <property type="component" value="Unassembled WGS sequence"/>
</dbReference>
<dbReference type="PANTHER" id="PTHR43179">
    <property type="entry name" value="RHAMNOSYLTRANSFERASE WBBL"/>
    <property type="match status" value="1"/>
</dbReference>
<reference evidence="1 2" key="1">
    <citation type="submission" date="2019-11" db="EMBL/GenBank/DDBJ databases">
        <authorList>
            <person name="Lang L."/>
        </authorList>
    </citation>
    <scope>NUCLEOTIDE SEQUENCE [LARGE SCALE GENOMIC DNA]</scope>
    <source>
        <strain evidence="1 2">YIM 132242</strain>
    </source>
</reference>
<evidence type="ECO:0000313" key="2">
    <source>
        <dbReference type="Proteomes" id="UP000481417"/>
    </source>
</evidence>
<dbReference type="Pfam" id="PF13641">
    <property type="entry name" value="Glyco_tranf_2_3"/>
    <property type="match status" value="1"/>
</dbReference>
<comment type="caution">
    <text evidence="1">The sequence shown here is derived from an EMBL/GenBank/DDBJ whole genome shotgun (WGS) entry which is preliminary data.</text>
</comment>
<organism evidence="1 2">
    <name type="scientific">Paracoccus lichenicola</name>
    <dbReference type="NCBI Taxonomy" id="2665644"/>
    <lineage>
        <taxon>Bacteria</taxon>
        <taxon>Pseudomonadati</taxon>
        <taxon>Pseudomonadota</taxon>
        <taxon>Alphaproteobacteria</taxon>
        <taxon>Rhodobacterales</taxon>
        <taxon>Paracoccaceae</taxon>
        <taxon>Paracoccus</taxon>
    </lineage>
</organism>
<dbReference type="RefSeq" id="WP_154765586.1">
    <property type="nucleotide sequence ID" value="NZ_WMBT01000010.1"/>
</dbReference>
<gene>
    <name evidence="1" type="ORF">GIY56_14585</name>
</gene>
<dbReference type="Gene3D" id="3.90.550.10">
    <property type="entry name" value="Spore Coat Polysaccharide Biosynthesis Protein SpsA, Chain A"/>
    <property type="match status" value="1"/>
</dbReference>
<dbReference type="GO" id="GO:0016740">
    <property type="term" value="F:transferase activity"/>
    <property type="evidence" value="ECO:0007669"/>
    <property type="project" value="UniProtKB-KW"/>
</dbReference>
<dbReference type="AlphaFoldDB" id="A0A6L6HTE6"/>
<dbReference type="InterPro" id="IPR029044">
    <property type="entry name" value="Nucleotide-diphossugar_trans"/>
</dbReference>
<name>A0A6L6HTE6_9RHOB</name>
<protein>
    <submittedName>
        <fullName evidence="1">Glycosyltransferase</fullName>
    </submittedName>
</protein>
<sequence length="315" mass="34315">MAGSVHTIILNWRTADMTIRALDHAAAAMQPVRGMITVVDNDSGDGSFERIAAHVAHAGLDRVRVVQSGRNGGFGAGNNVAMFDPLPGGGAPDYVYLLNSDAFPEPDAITTLRDYLDGHPSVGLAGSRIVGEDGVLHDTAFRFPSVASEFEGAIRTGPVTRLLRRHVVSLPVPESAARVDWTAGASLMMRRAMLDRIGGFDETFFLYFEETDLCRRAARAGWFTHYVPESVVTHVGSASTGIKEMALPPAYWFDSRQHYFRKTLGPAGAVAANLAHIAGGLLFRLRCMVERHLDRDGPGHLRAIARHGFSLRRKR</sequence>
<keyword evidence="1" id="KW-0808">Transferase</keyword>
<dbReference type="CDD" id="cd04186">
    <property type="entry name" value="GT_2_like_c"/>
    <property type="match status" value="1"/>
</dbReference>